<name>A0A5J4SC50_9ZZZZ</name>
<organism evidence="1">
    <name type="scientific">termite gut metagenome</name>
    <dbReference type="NCBI Taxonomy" id="433724"/>
    <lineage>
        <taxon>unclassified sequences</taxon>
        <taxon>metagenomes</taxon>
        <taxon>organismal metagenomes</taxon>
    </lineage>
</organism>
<dbReference type="EMBL" id="SNRY01000258">
    <property type="protein sequence ID" value="KAA6343666.1"/>
    <property type="molecule type" value="Genomic_DNA"/>
</dbReference>
<gene>
    <name evidence="1" type="ORF">EZS27_008671</name>
</gene>
<comment type="caution">
    <text evidence="1">The sequence shown here is derived from an EMBL/GenBank/DDBJ whole genome shotgun (WGS) entry which is preliminary data.</text>
</comment>
<evidence type="ECO:0000313" key="1">
    <source>
        <dbReference type="EMBL" id="KAA6343666.1"/>
    </source>
</evidence>
<accession>A0A5J4SC50</accession>
<protein>
    <submittedName>
        <fullName evidence="1">Uncharacterized protein</fullName>
    </submittedName>
</protein>
<reference evidence="1" key="1">
    <citation type="submission" date="2019-03" db="EMBL/GenBank/DDBJ databases">
        <title>Single cell metagenomics reveals metabolic interactions within the superorganism composed of flagellate Streblomastix strix and complex community of Bacteroidetes bacteria on its surface.</title>
        <authorList>
            <person name="Treitli S.C."/>
            <person name="Kolisko M."/>
            <person name="Husnik F."/>
            <person name="Keeling P."/>
            <person name="Hampl V."/>
        </authorList>
    </citation>
    <scope>NUCLEOTIDE SEQUENCE</scope>
    <source>
        <strain evidence="1">STM</strain>
    </source>
</reference>
<dbReference type="AlphaFoldDB" id="A0A5J4SC50"/>
<proteinExistence type="predicted"/>
<sequence length="835" mass="98380">MIYSDDGMFKFQLSVSKQTLISKPVKGSKEEKDFYKFLRFEEKNISIEEFTSLIKKFHSFAHIFDYEGKELTCKRKNNRNFREANVIFIDVDDCDKSMSETLFSIKYKPTVSYSTASNNLEGKGYRFRFCYIFNESIKNINIYKNLYKEISFDVKQVLSLSKMKDDSGKKVSQVFHGSLPNCEIKTTNIIYEVSDFPEYVETEEKITHKNQKINLKDVEIDPVFKEDCELFSIPKMLTKYSITYHYYDKTEIDFNDDEYYKWVNKAEYHKIYRMYERKMIKGNLRSVVKKWSHGNKRINKLFISGIIMKEIKNDITVEHLAFNLMYEVFRNYDNTISEDNKNEKFTPTSILNIAINIITSDYKLEQKPDDSGKKMILKIDIKKCKEEGISYQSKVAEGYKIERDKEILNVLDTSISLKENFILLNESGIKVSMKVLKRIYNDYNLKDYSLFERLDQLYDTSISPKTNYLVICSTSFYFKVSLMSLYNYCKDRNINTKCSNKSGIPGVCFQQRIINNSTPNIFSTFSNVSNTSEFLQNDTLLDNNNKKEEQYYTASNDFVKIEISKVNKEVKILNYSLLEADPEIEITNVEHIDIEIMKKNEKPITPEMNTSPLFSIEPIVYEDGNEETVQETYDEDEIEISKGIIRNYHQKLKGLKDRTDLDMNQTLVLCNSYLYYIECNCKCLTKECAEKTLNACKAIIQSIEDKFHEKESEPIIQEESAKQRIREHYDVLKTLPTDSRNYNMLINLYYVHYFQIEADLIHLNKEDRKITKRCCDTVLIRIKENHTAYYNTKVRVHLDEDNEIFAPNCNLSVADLSRSRDFYFNLNNKINVQSK</sequence>